<dbReference type="AlphaFoldDB" id="A0A498PUL1"/>
<dbReference type="SUPFAM" id="SSF140459">
    <property type="entry name" value="PE/PPE dimer-like"/>
    <property type="match status" value="1"/>
</dbReference>
<dbReference type="InterPro" id="IPR000030">
    <property type="entry name" value="PPE_dom"/>
</dbReference>
<feature type="domain" description="PPE" evidence="3">
    <location>
        <begin position="6"/>
        <end position="167"/>
    </location>
</feature>
<dbReference type="PANTHER" id="PTHR46766:SF1">
    <property type="entry name" value="GLUTAMINE-RICH PROTEIN 2"/>
    <property type="match status" value="1"/>
</dbReference>
<dbReference type="RefSeq" id="WP_122525201.1">
    <property type="nucleotide sequence ID" value="NZ_UPHP01000037.1"/>
</dbReference>
<evidence type="ECO:0000313" key="6">
    <source>
        <dbReference type="Proteomes" id="UP000273307"/>
    </source>
</evidence>
<dbReference type="InterPro" id="IPR038332">
    <property type="entry name" value="PPE_sf"/>
</dbReference>
<sequence length="422" mass="42707">MSAPIWMACPPEVHSALLSAGPGPAALAAAAAEWSSLSAQYAAAAEQLTTVVAGMSGAWQGVSAQLCAAAYLPYVAWLTQASADSAATAVAHESAASAYVGAVAAMPTLGELSANHVVHAVLAATNFFGINTIPIAVNEADYVRMWVQAATTMGVYEAVTAAALVSAPRTIPAPVIVKPGSTIAATAAQTATLTPFPWEEIAQLLQYVGHLMAEILPGLLSEIIPMGFALLWLALDVLTLNLIGVIIVFAENIPIFIDFAINCLWLTYFFWYGFFGVVKIVLDWVFGNLFAFSPLLAGLGGGLSSELAGAAGTSLVGLTHVAAPVMAVAAPVAATQVAAVEQVGGASATVAPAQLVSVSAHGVGSLGFAGTVQQGVGVQAGGLATVRGGEAGYGALVPMLPTNWHTDLAGSAIGKELVGVMV</sequence>
<protein>
    <submittedName>
        <fullName evidence="5">Putative PPE family protein PPE47/PPE48</fullName>
    </submittedName>
</protein>
<gene>
    <name evidence="5" type="ORF">LAUMK136_01473</name>
</gene>
<dbReference type="Pfam" id="PF18878">
    <property type="entry name" value="PPE-PPW"/>
    <property type="match status" value="1"/>
</dbReference>
<dbReference type="OrthoDB" id="4753634at2"/>
<reference evidence="5 6" key="1">
    <citation type="submission" date="2018-09" db="EMBL/GenBank/DDBJ databases">
        <authorList>
            <person name="Tagini F."/>
        </authorList>
    </citation>
    <scope>NUCLEOTIDE SEQUENCE [LARGE SCALE GENOMIC DNA]</scope>
    <source>
        <strain evidence="5 6">MK136</strain>
    </source>
</reference>
<keyword evidence="2" id="KW-1133">Transmembrane helix</keyword>
<feature type="transmembrane region" description="Helical" evidence="2">
    <location>
        <begin position="256"/>
        <end position="278"/>
    </location>
</feature>
<dbReference type="Gene3D" id="1.20.1260.20">
    <property type="entry name" value="PPE superfamily"/>
    <property type="match status" value="1"/>
</dbReference>
<keyword evidence="2" id="KW-0812">Transmembrane</keyword>
<evidence type="ECO:0000259" key="4">
    <source>
        <dbReference type="Pfam" id="PF18878"/>
    </source>
</evidence>
<comment type="similarity">
    <text evidence="1">Belongs to the mycobacterial PPE family.</text>
</comment>
<dbReference type="GO" id="GO:0052572">
    <property type="term" value="P:response to host immune response"/>
    <property type="evidence" value="ECO:0007669"/>
    <property type="project" value="TreeGrafter"/>
</dbReference>
<organism evidence="5 6">
    <name type="scientific">Mycobacterium attenuatum</name>
    <dbReference type="NCBI Taxonomy" id="2341086"/>
    <lineage>
        <taxon>Bacteria</taxon>
        <taxon>Bacillati</taxon>
        <taxon>Actinomycetota</taxon>
        <taxon>Actinomycetes</taxon>
        <taxon>Mycobacteriales</taxon>
        <taxon>Mycobacteriaceae</taxon>
        <taxon>Mycobacterium</taxon>
    </lineage>
</organism>
<name>A0A498PUL1_9MYCO</name>
<proteinExistence type="inferred from homology"/>
<evidence type="ECO:0000256" key="2">
    <source>
        <dbReference type="SAM" id="Phobius"/>
    </source>
</evidence>
<evidence type="ECO:0000259" key="3">
    <source>
        <dbReference type="Pfam" id="PF00823"/>
    </source>
</evidence>
<dbReference type="Proteomes" id="UP000273307">
    <property type="component" value="Unassembled WGS sequence"/>
</dbReference>
<evidence type="ECO:0000313" key="5">
    <source>
        <dbReference type="EMBL" id="VBA36597.1"/>
    </source>
</evidence>
<dbReference type="PANTHER" id="PTHR46766">
    <property type="entry name" value="GLUTAMINE-RICH PROTEIN 2"/>
    <property type="match status" value="1"/>
</dbReference>
<dbReference type="Pfam" id="PF00823">
    <property type="entry name" value="PPE"/>
    <property type="match status" value="1"/>
</dbReference>
<evidence type="ECO:0000256" key="1">
    <source>
        <dbReference type="ARBA" id="ARBA00010652"/>
    </source>
</evidence>
<keyword evidence="6" id="KW-1185">Reference proteome</keyword>
<dbReference type="EMBL" id="UPHP01000037">
    <property type="protein sequence ID" value="VBA36597.1"/>
    <property type="molecule type" value="Genomic_DNA"/>
</dbReference>
<dbReference type="InterPro" id="IPR043641">
    <property type="entry name" value="PPE-PPW_C"/>
</dbReference>
<feature type="domain" description="PPE-PPW subfamily C-terminal" evidence="4">
    <location>
        <begin position="358"/>
        <end position="404"/>
    </location>
</feature>
<accession>A0A498PUL1</accession>
<keyword evidence="2" id="KW-0472">Membrane</keyword>
<feature type="transmembrane region" description="Helical" evidence="2">
    <location>
        <begin position="229"/>
        <end position="249"/>
    </location>
</feature>